<evidence type="ECO:0000256" key="1">
    <source>
        <dbReference type="SAM" id="Phobius"/>
    </source>
</evidence>
<keyword evidence="1" id="KW-0812">Transmembrane</keyword>
<gene>
    <name evidence="2" type="ORF">V5799_024342</name>
</gene>
<name>A0AAQ4ECC8_AMBAM</name>
<protein>
    <submittedName>
        <fullName evidence="2">Uncharacterized protein</fullName>
    </submittedName>
</protein>
<sequence length="514" mass="58166">MEDDAETSYWDPRYKQRFIAGLLPPPTGEPGLEAIYATSSIEVYHNEPTFTESSILVGSEGGCRRSRRRRKRRRISWSSVMPRRRESSIFEDVIFVVCAAVMLLILLLLVLQWLWNYLGAQDAPEEERTESGASEEASIIVRPYFTRATAPPNGQPASHRLANGYGSSHARRWRNAFDTDRSDIFRFSGKDQSMSAQRSAAQEALYGCILDSPTRRSHCCYFVVPCYYTLHWNSQLRASIDTDPRCSAQEYRWPRAACPGNRRTKVLLGVRTGQAGTPTLHNDRARGVGRLFRHATLVRNRDKFDGIALWWRDNMYHLRGAADIVRATTLKLLRKNFTLAILIPYPTSGSRTYPNKLWRLKEELQASSYQVFFYPDPSTFVSASWPTPRDITAQVTAEAFRGSSALCYLFANTSFRVNFSKPCDTREVQRTTGPTESVLAVVTDGTCRSLWNASSLVVDRHYYTKKCRGTTGTVFQTAVQAAIFRREVLSLSRTACHGTIDPWPPSSSPVCVDT</sequence>
<accession>A0AAQ4ECC8</accession>
<dbReference type="AlphaFoldDB" id="A0AAQ4ECC8"/>
<reference evidence="2 3" key="1">
    <citation type="journal article" date="2023" name="Arcadia Sci">
        <title>De novo assembly of a long-read Amblyomma americanum tick genome.</title>
        <authorList>
            <person name="Chou S."/>
            <person name="Poskanzer K.E."/>
            <person name="Rollins M."/>
            <person name="Thuy-Boun P.S."/>
        </authorList>
    </citation>
    <scope>NUCLEOTIDE SEQUENCE [LARGE SCALE GENOMIC DNA]</scope>
    <source>
        <strain evidence="2">F_SG_1</strain>
        <tissue evidence="2">Salivary glands</tissue>
    </source>
</reference>
<evidence type="ECO:0000313" key="3">
    <source>
        <dbReference type="Proteomes" id="UP001321473"/>
    </source>
</evidence>
<keyword evidence="3" id="KW-1185">Reference proteome</keyword>
<proteinExistence type="predicted"/>
<dbReference type="Proteomes" id="UP001321473">
    <property type="component" value="Unassembled WGS sequence"/>
</dbReference>
<evidence type="ECO:0000313" key="2">
    <source>
        <dbReference type="EMBL" id="KAK8772415.1"/>
    </source>
</evidence>
<organism evidence="2 3">
    <name type="scientific">Amblyomma americanum</name>
    <name type="common">Lone star tick</name>
    <dbReference type="NCBI Taxonomy" id="6943"/>
    <lineage>
        <taxon>Eukaryota</taxon>
        <taxon>Metazoa</taxon>
        <taxon>Ecdysozoa</taxon>
        <taxon>Arthropoda</taxon>
        <taxon>Chelicerata</taxon>
        <taxon>Arachnida</taxon>
        <taxon>Acari</taxon>
        <taxon>Parasitiformes</taxon>
        <taxon>Ixodida</taxon>
        <taxon>Ixodoidea</taxon>
        <taxon>Ixodidae</taxon>
        <taxon>Amblyomminae</taxon>
        <taxon>Amblyomma</taxon>
    </lineage>
</organism>
<feature type="transmembrane region" description="Helical" evidence="1">
    <location>
        <begin position="93"/>
        <end position="115"/>
    </location>
</feature>
<keyword evidence="1" id="KW-1133">Transmembrane helix</keyword>
<comment type="caution">
    <text evidence="2">The sequence shown here is derived from an EMBL/GenBank/DDBJ whole genome shotgun (WGS) entry which is preliminary data.</text>
</comment>
<dbReference type="EMBL" id="JARKHS020018336">
    <property type="protein sequence ID" value="KAK8772415.1"/>
    <property type="molecule type" value="Genomic_DNA"/>
</dbReference>
<keyword evidence="1" id="KW-0472">Membrane</keyword>